<evidence type="ECO:0000256" key="1">
    <source>
        <dbReference type="SAM" id="MobiDB-lite"/>
    </source>
</evidence>
<dbReference type="GeneID" id="115625410"/>
<dbReference type="InterPro" id="IPR006631">
    <property type="entry name" value="DM4_12"/>
</dbReference>
<feature type="compositionally biased region" description="Pro residues" evidence="1">
    <location>
        <begin position="97"/>
        <end position="111"/>
    </location>
</feature>
<protein>
    <submittedName>
        <fullName evidence="3">Uncharacterized protein LOC115625410</fullName>
    </submittedName>
</protein>
<feature type="region of interest" description="Disordered" evidence="1">
    <location>
        <begin position="89"/>
        <end position="111"/>
    </location>
</feature>
<evidence type="ECO:0000313" key="2">
    <source>
        <dbReference type="Proteomes" id="UP000504634"/>
    </source>
</evidence>
<sequence>MELYSVVANGNSTSSNNSEEVSYLLKRPQNMMELLSRRKRWLVYDAGTSVLMTANCAKLILGGTPKGLVWLAELTLIYSLPADPTDWLPRRKGKKPTIPPIPPLRKPSAPVMPSPAPPAAIPPPAVGVAPVIVPYNLSIPAKPFIMANPQGTPVGPGRRYFDDNYGQSGCPATDLFINRYGTSHCRPSSVLEHHQRLRRQLEDEGTRVLNDHNNPHGILFDLITLLSSVYSYKPRYCIMRMLCESPHLISPPGNNLFHDMFRILLRQAHPEIAQKPHYREAFTAGLSLHKCSSLYGPHCKHSFLLELIERFQPKKKIIY</sequence>
<gene>
    <name evidence="3" type="primary">LOC115625410</name>
</gene>
<evidence type="ECO:0000313" key="3">
    <source>
        <dbReference type="RefSeq" id="XP_030376309.1"/>
    </source>
</evidence>
<dbReference type="Proteomes" id="UP000504634">
    <property type="component" value="Unplaced"/>
</dbReference>
<proteinExistence type="predicted"/>
<dbReference type="PANTHER" id="PTHR21253:SF0">
    <property type="entry name" value="F-BOX ONLY PROTEIN 11-RELATED"/>
    <property type="match status" value="1"/>
</dbReference>
<name>A0A6J2TJX2_DROLE</name>
<keyword evidence="2" id="KW-1185">Reference proteome</keyword>
<dbReference type="OrthoDB" id="8180611at2759"/>
<dbReference type="RefSeq" id="XP_030376309.1">
    <property type="nucleotide sequence ID" value="XM_030520449.1"/>
</dbReference>
<accession>A0A6J2TJX2</accession>
<dbReference type="PANTHER" id="PTHR21253">
    <property type="entry name" value="F-BOX ONLY PROTEIN 11-RELATED"/>
    <property type="match status" value="1"/>
</dbReference>
<dbReference type="Pfam" id="PF07841">
    <property type="entry name" value="DM4_12"/>
    <property type="match status" value="1"/>
</dbReference>
<dbReference type="AlphaFoldDB" id="A0A6J2TJX2"/>
<organism evidence="2 3">
    <name type="scientific">Drosophila lebanonensis</name>
    <name type="common">Fruit fly</name>
    <name type="synonym">Scaptodrosophila lebanonensis</name>
    <dbReference type="NCBI Taxonomy" id="7225"/>
    <lineage>
        <taxon>Eukaryota</taxon>
        <taxon>Metazoa</taxon>
        <taxon>Ecdysozoa</taxon>
        <taxon>Arthropoda</taxon>
        <taxon>Hexapoda</taxon>
        <taxon>Insecta</taxon>
        <taxon>Pterygota</taxon>
        <taxon>Neoptera</taxon>
        <taxon>Endopterygota</taxon>
        <taxon>Diptera</taxon>
        <taxon>Brachycera</taxon>
        <taxon>Muscomorpha</taxon>
        <taxon>Ephydroidea</taxon>
        <taxon>Drosophilidae</taxon>
        <taxon>Scaptodrosophila</taxon>
    </lineage>
</organism>
<reference evidence="3" key="1">
    <citation type="submission" date="2025-08" db="UniProtKB">
        <authorList>
            <consortium name="RefSeq"/>
        </authorList>
    </citation>
    <scope>IDENTIFICATION</scope>
    <source>
        <strain evidence="3">11010-0011.00</strain>
        <tissue evidence="3">Whole body</tissue>
    </source>
</reference>
<dbReference type="SMART" id="SM00718">
    <property type="entry name" value="DM4_12"/>
    <property type="match status" value="1"/>
</dbReference>